<evidence type="ECO:0000313" key="1">
    <source>
        <dbReference type="EMBL" id="THB60941.1"/>
    </source>
</evidence>
<dbReference type="Proteomes" id="UP000310506">
    <property type="component" value="Unassembled WGS sequence"/>
</dbReference>
<dbReference type="EMBL" id="SDGV01000017">
    <property type="protein sequence ID" value="THB60941.1"/>
    <property type="molecule type" value="Genomic_DNA"/>
</dbReference>
<evidence type="ECO:0000313" key="2">
    <source>
        <dbReference type="Proteomes" id="UP000310506"/>
    </source>
</evidence>
<gene>
    <name evidence="1" type="ORF">ESZ54_08220</name>
</gene>
<dbReference type="Pfam" id="PF08002">
    <property type="entry name" value="DUF1697"/>
    <property type="match status" value="1"/>
</dbReference>
<dbReference type="PANTHER" id="PTHR36439">
    <property type="entry name" value="BLL4334 PROTEIN"/>
    <property type="match status" value="1"/>
</dbReference>
<dbReference type="AlphaFoldDB" id="A0A4S3B1M9"/>
<dbReference type="SUPFAM" id="SSF160379">
    <property type="entry name" value="SP0830-like"/>
    <property type="match status" value="1"/>
</dbReference>
<dbReference type="OrthoDB" id="9806494at2"/>
<dbReference type="InterPro" id="IPR012545">
    <property type="entry name" value="DUF1697"/>
</dbReference>
<keyword evidence="2" id="KW-1185">Reference proteome</keyword>
<comment type="caution">
    <text evidence="1">The sequence shown here is derived from an EMBL/GenBank/DDBJ whole genome shotgun (WGS) entry which is preliminary data.</text>
</comment>
<dbReference type="Gene3D" id="3.30.70.1260">
    <property type="entry name" value="bacterial protein sp0830 like"/>
    <property type="match status" value="1"/>
</dbReference>
<accession>A0A4S3B1M9</accession>
<proteinExistence type="predicted"/>
<dbReference type="PIRSF" id="PIRSF008502">
    <property type="entry name" value="UCP008502"/>
    <property type="match status" value="1"/>
</dbReference>
<sequence length="183" mass="20712">MTKYIALLRGVNVGGKNKVPMADLRKTFETYGFTDVSTYINSGNIFFTSNEEDSRTLKTICQNLIQESFNLEIPVFVQPTENLITTLTHAPEWWNQDKESIVHNVIFVIPPITVSDVIAEIGEVTLAYDQYFVHTDVIYWSAPLKNYSRSKLSKINSLPIGKHVTIRNGNTMNKLVALSKVVQ</sequence>
<dbReference type="PANTHER" id="PTHR36439:SF1">
    <property type="entry name" value="DUF1697 DOMAIN-CONTAINING PROTEIN"/>
    <property type="match status" value="1"/>
</dbReference>
<dbReference type="Gene3D" id="3.30.70.1280">
    <property type="entry name" value="SP0830-like domains"/>
    <property type="match status" value="1"/>
</dbReference>
<protein>
    <submittedName>
        <fullName evidence="1">DUF1697 domain-containing protein</fullName>
    </submittedName>
</protein>
<organism evidence="1 2">
    <name type="scientific">Vagococcus silagei</name>
    <dbReference type="NCBI Taxonomy" id="2508885"/>
    <lineage>
        <taxon>Bacteria</taxon>
        <taxon>Bacillati</taxon>
        <taxon>Bacillota</taxon>
        <taxon>Bacilli</taxon>
        <taxon>Lactobacillales</taxon>
        <taxon>Enterococcaceae</taxon>
        <taxon>Vagococcus</taxon>
    </lineage>
</organism>
<reference evidence="1 2" key="1">
    <citation type="submission" date="2019-01" db="EMBL/GenBank/DDBJ databases">
        <title>Vagococcus silagei sp. nov. isolated from brewer's grain.</title>
        <authorList>
            <person name="Guu J.-R."/>
        </authorList>
    </citation>
    <scope>NUCLEOTIDE SEQUENCE [LARGE SCALE GENOMIC DNA]</scope>
    <source>
        <strain evidence="1 2">2B-2</strain>
    </source>
</reference>
<name>A0A4S3B1M9_9ENTE</name>